<dbReference type="PROSITE" id="PS00600">
    <property type="entry name" value="AA_TRANSFER_CLASS_3"/>
    <property type="match status" value="1"/>
</dbReference>
<evidence type="ECO:0000256" key="2">
    <source>
        <dbReference type="ARBA" id="ARBA00022898"/>
    </source>
</evidence>
<dbReference type="SUPFAM" id="SSF53383">
    <property type="entry name" value="PLP-dependent transferases"/>
    <property type="match status" value="1"/>
</dbReference>
<dbReference type="Pfam" id="PF00202">
    <property type="entry name" value="Aminotran_3"/>
    <property type="match status" value="1"/>
</dbReference>
<dbReference type="AlphaFoldDB" id="A0AAQ3Q650"/>
<keyword evidence="3" id="KW-0032">Aminotransferase</keyword>
<evidence type="ECO:0000256" key="1">
    <source>
        <dbReference type="ARBA" id="ARBA00008954"/>
    </source>
</evidence>
<reference evidence="3 4" key="1">
    <citation type="submission" date="2023-10" db="EMBL/GenBank/DDBJ databases">
        <title>Chromosome-scale genome assembly provides insights into flower coloration mechanisms of Canna indica.</title>
        <authorList>
            <person name="Li C."/>
        </authorList>
    </citation>
    <scope>NUCLEOTIDE SEQUENCE [LARGE SCALE GENOMIC DNA]</scope>
    <source>
        <tissue evidence="3">Flower</tissue>
    </source>
</reference>
<evidence type="ECO:0000313" key="3">
    <source>
        <dbReference type="EMBL" id="WOK97915.1"/>
    </source>
</evidence>
<dbReference type="GO" id="GO:0030170">
    <property type="term" value="F:pyridoxal phosphate binding"/>
    <property type="evidence" value="ECO:0007669"/>
    <property type="project" value="InterPro"/>
</dbReference>
<dbReference type="InterPro" id="IPR015424">
    <property type="entry name" value="PyrdxlP-dep_Trfase"/>
</dbReference>
<organism evidence="3 4">
    <name type="scientific">Canna indica</name>
    <name type="common">Indian-shot</name>
    <dbReference type="NCBI Taxonomy" id="4628"/>
    <lineage>
        <taxon>Eukaryota</taxon>
        <taxon>Viridiplantae</taxon>
        <taxon>Streptophyta</taxon>
        <taxon>Embryophyta</taxon>
        <taxon>Tracheophyta</taxon>
        <taxon>Spermatophyta</taxon>
        <taxon>Magnoliopsida</taxon>
        <taxon>Liliopsida</taxon>
        <taxon>Zingiberales</taxon>
        <taxon>Cannaceae</taxon>
        <taxon>Canna</taxon>
    </lineage>
</organism>
<name>A0AAQ3Q650_9LILI</name>
<keyword evidence="2" id="KW-0663">Pyridoxal phosphate</keyword>
<dbReference type="PANTHER" id="PTHR45688">
    <property type="match status" value="1"/>
</dbReference>
<evidence type="ECO:0000313" key="4">
    <source>
        <dbReference type="Proteomes" id="UP001327560"/>
    </source>
</evidence>
<dbReference type="Gene3D" id="3.40.640.10">
    <property type="entry name" value="Type I PLP-dependent aspartate aminotransferase-like (Major domain)"/>
    <property type="match status" value="1"/>
</dbReference>
<protein>
    <submittedName>
        <fullName evidence="3">Alanine-glyoxylate aminotransferase</fullName>
    </submittedName>
</protein>
<keyword evidence="4" id="KW-1185">Reference proteome</keyword>
<dbReference type="Proteomes" id="UP001327560">
    <property type="component" value="Chromosome 2"/>
</dbReference>
<dbReference type="Gene3D" id="3.90.1150.10">
    <property type="entry name" value="Aspartate Aminotransferase, domain 1"/>
    <property type="match status" value="1"/>
</dbReference>
<proteinExistence type="inferred from homology"/>
<comment type="similarity">
    <text evidence="1">Belongs to the class-III pyridoxal-phosphate-dependent aminotransferase family.</text>
</comment>
<dbReference type="InterPro" id="IPR015421">
    <property type="entry name" value="PyrdxlP-dep_Trfase_major"/>
</dbReference>
<keyword evidence="3" id="KW-0808">Transferase</keyword>
<dbReference type="InterPro" id="IPR015422">
    <property type="entry name" value="PyrdxlP-dep_Trfase_small"/>
</dbReference>
<dbReference type="EMBL" id="CP136891">
    <property type="protein sequence ID" value="WOK97915.1"/>
    <property type="molecule type" value="Genomic_DNA"/>
</dbReference>
<dbReference type="InterPro" id="IPR005814">
    <property type="entry name" value="Aminotrans_3"/>
</dbReference>
<dbReference type="GO" id="GO:0005739">
    <property type="term" value="C:mitochondrion"/>
    <property type="evidence" value="ECO:0007669"/>
    <property type="project" value="TreeGrafter"/>
</dbReference>
<dbReference type="InterPro" id="IPR049704">
    <property type="entry name" value="Aminotrans_3_PPA_site"/>
</dbReference>
<accession>A0AAQ3Q650</accession>
<sequence length="158" mass="16879">MEQPPPYMNGSIAPFNREPEGVGGIMELAPGYLPAVYKTIRDAGGLCIADEVQAGFARIGSHFRGFEAHGVVPDIVTMAKGIGNGTPIGALVTTPEIAKALTHSNYFNTFGGNHVCAAAGHAVVKVLEKEKLQENAAVVGSYFRDRLKVLQEKHESKF</sequence>
<dbReference type="PANTHER" id="PTHR45688:SF13">
    <property type="entry name" value="ALANINE--GLYOXYLATE AMINOTRANSFERASE 2-LIKE"/>
    <property type="match status" value="1"/>
</dbReference>
<gene>
    <name evidence="3" type="ORF">Cni_G06623</name>
</gene>
<dbReference type="GO" id="GO:0008483">
    <property type="term" value="F:transaminase activity"/>
    <property type="evidence" value="ECO:0007669"/>
    <property type="project" value="UniProtKB-KW"/>
</dbReference>